<dbReference type="EMBL" id="JADIMI010000082">
    <property type="protein sequence ID" value="MBO8452945.1"/>
    <property type="molecule type" value="Genomic_DNA"/>
</dbReference>
<dbReference type="PROSITE" id="PS51257">
    <property type="entry name" value="PROKAR_LIPOPROTEIN"/>
    <property type="match status" value="1"/>
</dbReference>
<evidence type="ECO:0000313" key="3">
    <source>
        <dbReference type="Proteomes" id="UP000823661"/>
    </source>
</evidence>
<keyword evidence="1" id="KW-0732">Signal</keyword>
<name>A0A9D9EWU8_9BACT</name>
<protein>
    <recommendedName>
        <fullName evidence="4">Lipoprotein</fullName>
    </recommendedName>
</protein>
<gene>
    <name evidence="2" type="ORF">IAC06_08730</name>
</gene>
<feature type="chain" id="PRO_5038432940" description="Lipoprotein" evidence="1">
    <location>
        <begin position="23"/>
        <end position="250"/>
    </location>
</feature>
<sequence>MSKIKYAAAVLSAVLLSGCVMYSDKDEVENPQLDVTDLMYFNYVEPVFRITELADFFDRYQAVRDDREQSESLGAECFGEYFMPGNLYYEEFSVYPMWGKIFLTDSPGEYVCIPASSRQWNNIYTEYSVKALGDRRYSISCDTSDDPDKTWKSLSVDAVIDCSSGDAAKAMSLEIVYGEDTGGEKVTAVVTSEGGDLSIPLCRGGQISQYPDGGILHFEISGAVSDSFDVDYGRTDFEIVNGNGTESVDK</sequence>
<organism evidence="2 3">
    <name type="scientific">Candidatus Cryptobacteroides intestinavium</name>
    <dbReference type="NCBI Taxonomy" id="2840766"/>
    <lineage>
        <taxon>Bacteria</taxon>
        <taxon>Pseudomonadati</taxon>
        <taxon>Bacteroidota</taxon>
        <taxon>Bacteroidia</taxon>
        <taxon>Bacteroidales</taxon>
        <taxon>Candidatus Cryptobacteroides</taxon>
    </lineage>
</organism>
<evidence type="ECO:0000313" key="2">
    <source>
        <dbReference type="EMBL" id="MBO8452945.1"/>
    </source>
</evidence>
<feature type="signal peptide" evidence="1">
    <location>
        <begin position="1"/>
        <end position="22"/>
    </location>
</feature>
<evidence type="ECO:0008006" key="4">
    <source>
        <dbReference type="Google" id="ProtNLM"/>
    </source>
</evidence>
<proteinExistence type="predicted"/>
<evidence type="ECO:0000256" key="1">
    <source>
        <dbReference type="SAM" id="SignalP"/>
    </source>
</evidence>
<accession>A0A9D9EWU8</accession>
<reference evidence="2" key="1">
    <citation type="submission" date="2020-10" db="EMBL/GenBank/DDBJ databases">
        <authorList>
            <person name="Gilroy R."/>
        </authorList>
    </citation>
    <scope>NUCLEOTIDE SEQUENCE</scope>
    <source>
        <strain evidence="2">B1-20833</strain>
    </source>
</reference>
<dbReference type="AlphaFoldDB" id="A0A9D9EWU8"/>
<comment type="caution">
    <text evidence="2">The sequence shown here is derived from an EMBL/GenBank/DDBJ whole genome shotgun (WGS) entry which is preliminary data.</text>
</comment>
<dbReference type="Proteomes" id="UP000823661">
    <property type="component" value="Unassembled WGS sequence"/>
</dbReference>
<reference evidence="2" key="2">
    <citation type="journal article" date="2021" name="PeerJ">
        <title>Extensive microbial diversity within the chicken gut microbiome revealed by metagenomics and culture.</title>
        <authorList>
            <person name="Gilroy R."/>
            <person name="Ravi A."/>
            <person name="Getino M."/>
            <person name="Pursley I."/>
            <person name="Horton D.L."/>
            <person name="Alikhan N.F."/>
            <person name="Baker D."/>
            <person name="Gharbi K."/>
            <person name="Hall N."/>
            <person name="Watson M."/>
            <person name="Adriaenssens E.M."/>
            <person name="Foster-Nyarko E."/>
            <person name="Jarju S."/>
            <person name="Secka A."/>
            <person name="Antonio M."/>
            <person name="Oren A."/>
            <person name="Chaudhuri R.R."/>
            <person name="La Ragione R."/>
            <person name="Hildebrand F."/>
            <person name="Pallen M.J."/>
        </authorList>
    </citation>
    <scope>NUCLEOTIDE SEQUENCE</scope>
    <source>
        <strain evidence="2">B1-20833</strain>
    </source>
</reference>